<dbReference type="EMBL" id="OX597828">
    <property type="protein sequence ID" value="CAI9733846.1"/>
    <property type="molecule type" value="Genomic_DNA"/>
</dbReference>
<keyword evidence="2" id="KW-1185">Reference proteome</keyword>
<dbReference type="Proteomes" id="UP001162480">
    <property type="component" value="Chromosome 15"/>
</dbReference>
<proteinExistence type="predicted"/>
<accession>A0AA36BG64</accession>
<evidence type="ECO:0000313" key="1">
    <source>
        <dbReference type="EMBL" id="CAI9733846.1"/>
    </source>
</evidence>
<organism evidence="1 2">
    <name type="scientific">Octopus vulgaris</name>
    <name type="common">Common octopus</name>
    <dbReference type="NCBI Taxonomy" id="6645"/>
    <lineage>
        <taxon>Eukaryota</taxon>
        <taxon>Metazoa</taxon>
        <taxon>Spiralia</taxon>
        <taxon>Lophotrochozoa</taxon>
        <taxon>Mollusca</taxon>
        <taxon>Cephalopoda</taxon>
        <taxon>Coleoidea</taxon>
        <taxon>Octopodiformes</taxon>
        <taxon>Octopoda</taxon>
        <taxon>Incirrata</taxon>
        <taxon>Octopodidae</taxon>
        <taxon>Octopus</taxon>
    </lineage>
</organism>
<gene>
    <name evidence="1" type="ORF">OCTVUL_1B029730</name>
</gene>
<evidence type="ECO:0008006" key="3">
    <source>
        <dbReference type="Google" id="ProtNLM"/>
    </source>
</evidence>
<protein>
    <recommendedName>
        <fullName evidence="3">Replication associated protein</fullName>
    </recommendedName>
</protein>
<reference evidence="1" key="1">
    <citation type="submission" date="2023-08" db="EMBL/GenBank/DDBJ databases">
        <authorList>
            <person name="Alioto T."/>
            <person name="Alioto T."/>
            <person name="Gomez Garrido J."/>
        </authorList>
    </citation>
    <scope>NUCLEOTIDE SEQUENCE</scope>
</reference>
<sequence>MTYKQNGNPEEYVLTHDDSDLINAYRNNVRAVGDLFVESKKKRTFDLIVMEYENVVWQRWQFRLIQELKKKPDPRKIIWYCDPVGNSGKAYLSRYLQTIDGIRFENGRSVDIKYKYDGRRIVVFDYTRSQKDHINYDVIESIKNGLICSTKYVPVTKTFPIPHVVVFANFEPDRSKMSADRWDIRFLTTEDYQKIYENIDNEFVIATTQPTLAPAPTPADHTPSFTASEKELIDQLDRSECELFAESGWAAIGESTPKNDSLDAIHSPFNIFSYNTTTICKCKQYETENKYLKQRILELKEELKRKM</sequence>
<name>A0AA36BG64_OCTVU</name>
<evidence type="ECO:0000313" key="2">
    <source>
        <dbReference type="Proteomes" id="UP001162480"/>
    </source>
</evidence>
<dbReference type="AlphaFoldDB" id="A0AA36BG64"/>